<reference evidence="3" key="1">
    <citation type="submission" date="2016-11" db="UniProtKB">
        <authorList>
            <consortium name="WormBaseParasite"/>
        </authorList>
    </citation>
    <scope>IDENTIFICATION</scope>
</reference>
<keyword evidence="2" id="KW-1185">Reference proteome</keyword>
<proteinExistence type="predicted"/>
<feature type="compositionally biased region" description="Low complexity" evidence="1">
    <location>
        <begin position="92"/>
        <end position="112"/>
    </location>
</feature>
<evidence type="ECO:0000313" key="2">
    <source>
        <dbReference type="Proteomes" id="UP000095280"/>
    </source>
</evidence>
<accession>A0A1I8H4R3</accession>
<organism evidence="2 3">
    <name type="scientific">Macrostomum lignano</name>
    <dbReference type="NCBI Taxonomy" id="282301"/>
    <lineage>
        <taxon>Eukaryota</taxon>
        <taxon>Metazoa</taxon>
        <taxon>Spiralia</taxon>
        <taxon>Lophotrochozoa</taxon>
        <taxon>Platyhelminthes</taxon>
        <taxon>Rhabditophora</taxon>
        <taxon>Macrostomorpha</taxon>
        <taxon>Macrostomida</taxon>
        <taxon>Macrostomidae</taxon>
        <taxon>Macrostomum</taxon>
    </lineage>
</organism>
<dbReference type="AlphaFoldDB" id="A0A1I8H4R3"/>
<dbReference type="Proteomes" id="UP000095280">
    <property type="component" value="Unplaced"/>
</dbReference>
<sequence>MTIHLDITPAALPVASSVYPPTIQSARAVRPTAPAELPAKITARAPTWTRDSLANASVCGEAQHARQNCQPATHRILRVATTVPAFPAQAPEVAAAPPGSTAPSASRTSTSARPRRQFANMPAPVSTSSAPTAATAWLDGREKTALRMLTNANSPTLASMVAPV</sequence>
<name>A0A1I8H4R3_9PLAT</name>
<evidence type="ECO:0000256" key="1">
    <source>
        <dbReference type="SAM" id="MobiDB-lite"/>
    </source>
</evidence>
<feature type="region of interest" description="Disordered" evidence="1">
    <location>
        <begin position="92"/>
        <end position="130"/>
    </location>
</feature>
<protein>
    <submittedName>
        <fullName evidence="3">Uncharacterized protein</fullName>
    </submittedName>
</protein>
<evidence type="ECO:0000313" key="3">
    <source>
        <dbReference type="WBParaSite" id="maker-uti_cns_0004412-snap-gene-0.2-mRNA-1"/>
    </source>
</evidence>
<dbReference type="WBParaSite" id="maker-uti_cns_0004412-snap-gene-0.2-mRNA-1">
    <property type="protein sequence ID" value="maker-uti_cns_0004412-snap-gene-0.2-mRNA-1"/>
    <property type="gene ID" value="maker-uti_cns_0004412-snap-gene-0.2"/>
</dbReference>